<keyword evidence="1" id="KW-0614">Plasmid</keyword>
<dbReference type="EMBL" id="CP001367">
    <property type="protein sequence ID" value="ACM59089.1"/>
    <property type="molecule type" value="Genomic_DNA"/>
</dbReference>
<dbReference type="HOGENOM" id="CLU_2783928_0_0_2"/>
<dbReference type="Proteomes" id="UP000000740">
    <property type="component" value="Plasmid pHLAC01"/>
</dbReference>
<organism evidence="1 2">
    <name type="scientific">Halorubrum lacusprofundi (strain ATCC 49239 / DSM 5036 / JCM 8891 / ACAM 34)</name>
    <dbReference type="NCBI Taxonomy" id="416348"/>
    <lineage>
        <taxon>Archaea</taxon>
        <taxon>Methanobacteriati</taxon>
        <taxon>Methanobacteriota</taxon>
        <taxon>Stenosarchaea group</taxon>
        <taxon>Halobacteria</taxon>
        <taxon>Halobacteriales</taxon>
        <taxon>Haloferacaceae</taxon>
        <taxon>Halorubrum</taxon>
    </lineage>
</organism>
<dbReference type="AlphaFoldDB" id="B9LX98"/>
<protein>
    <submittedName>
        <fullName evidence="1">Uncharacterized protein</fullName>
    </submittedName>
</protein>
<gene>
    <name evidence="1" type="ordered locus">Hlac_3582</name>
</gene>
<geneLocation type="plasmid" evidence="1 2">
    <name>pHLAC01</name>
</geneLocation>
<accession>B9LX98</accession>
<evidence type="ECO:0000313" key="1">
    <source>
        <dbReference type="EMBL" id="ACM59089.1"/>
    </source>
</evidence>
<proteinExistence type="predicted"/>
<name>B9LX98_HALLT</name>
<keyword evidence="2" id="KW-1185">Reference proteome</keyword>
<dbReference type="KEGG" id="hla:Hlac_3582"/>
<sequence>MSAYGYEADEMFQSRAGFSECLDTLTATVSNHNQTSFNPVLGFLSVSTDADRSRWMTQDRVSIPCWVF</sequence>
<evidence type="ECO:0000313" key="2">
    <source>
        <dbReference type="Proteomes" id="UP000000740"/>
    </source>
</evidence>
<reference evidence="1 2" key="1">
    <citation type="journal article" date="2016" name="Stand. Genomic Sci.">
        <title>Complete genome sequence of the Antarctic Halorubrum lacusprofundi type strain ACAM 34.</title>
        <authorList>
            <person name="Anderson I.J."/>
            <person name="DasSarma P."/>
            <person name="Lucas S."/>
            <person name="Copeland A."/>
            <person name="Lapidus A."/>
            <person name="Del Rio T.G."/>
            <person name="Tice H."/>
            <person name="Dalin E."/>
            <person name="Bruce D.C."/>
            <person name="Goodwin L."/>
            <person name="Pitluck S."/>
            <person name="Sims D."/>
            <person name="Brettin T.S."/>
            <person name="Detter J.C."/>
            <person name="Han C.S."/>
            <person name="Larimer F."/>
            <person name="Hauser L."/>
            <person name="Land M."/>
            <person name="Ivanova N."/>
            <person name="Richardson P."/>
            <person name="Cavicchioli R."/>
            <person name="DasSarma S."/>
            <person name="Woese C.R."/>
            <person name="Kyrpides N.C."/>
        </authorList>
    </citation>
    <scope>NUCLEOTIDE SEQUENCE [LARGE SCALE GENOMIC DNA]</scope>
    <source>
        <strain evidence="2">ATCC 49239 / DSM 5036 / JCM 8891 / ACAM 34</strain>
    </source>
</reference>